<evidence type="ECO:0000313" key="2">
    <source>
        <dbReference type="Proteomes" id="UP000324973"/>
    </source>
</evidence>
<dbReference type="RefSeq" id="WP_149102087.1">
    <property type="nucleotide sequence ID" value="NZ_VTFT01000001.1"/>
</dbReference>
<protein>
    <recommendedName>
        <fullName evidence="3">DUF1330 domain-containing protein</fullName>
    </recommendedName>
</protein>
<sequence>MHLIQLFLPLYDNEGEAFPKNLYDTVRGELTDRFGGVTAFLRAPAVGAWEDDGGAVQRDEVVLFEVMAPHVDHGWWATYREALEQRFRQDEVLIRASAVERL</sequence>
<dbReference type="Proteomes" id="UP000324973">
    <property type="component" value="Unassembled WGS sequence"/>
</dbReference>
<dbReference type="EMBL" id="VTFT01000001">
    <property type="protein sequence ID" value="TYT25536.1"/>
    <property type="molecule type" value="Genomic_DNA"/>
</dbReference>
<dbReference type="OrthoDB" id="8778976at2"/>
<keyword evidence="2" id="KW-1185">Reference proteome</keyword>
<evidence type="ECO:0000313" key="1">
    <source>
        <dbReference type="EMBL" id="TYT25536.1"/>
    </source>
</evidence>
<evidence type="ECO:0008006" key="3">
    <source>
        <dbReference type="Google" id="ProtNLM"/>
    </source>
</evidence>
<accession>A0A5D4XLK9</accession>
<organism evidence="1 2">
    <name type="scientific">Luteimonas viscosa</name>
    <dbReference type="NCBI Taxonomy" id="1132694"/>
    <lineage>
        <taxon>Bacteria</taxon>
        <taxon>Pseudomonadati</taxon>
        <taxon>Pseudomonadota</taxon>
        <taxon>Gammaproteobacteria</taxon>
        <taxon>Lysobacterales</taxon>
        <taxon>Lysobacteraceae</taxon>
        <taxon>Luteimonas</taxon>
    </lineage>
</organism>
<proteinExistence type="predicted"/>
<dbReference type="AlphaFoldDB" id="A0A5D4XLK9"/>
<gene>
    <name evidence="1" type="ORF">FZO89_04255</name>
</gene>
<comment type="caution">
    <text evidence="1">The sequence shown here is derived from an EMBL/GenBank/DDBJ whole genome shotgun (WGS) entry which is preliminary data.</text>
</comment>
<reference evidence="1 2" key="1">
    <citation type="submission" date="2019-08" db="EMBL/GenBank/DDBJ databases">
        <title>Luteimonas viscosus sp. nov., isolated from soil of a sunflower field.</title>
        <authorList>
            <person name="Jianli Z."/>
            <person name="Ying Z."/>
        </authorList>
    </citation>
    <scope>NUCLEOTIDE SEQUENCE [LARGE SCALE GENOMIC DNA]</scope>
    <source>
        <strain evidence="1 2">XBU10</strain>
    </source>
</reference>
<name>A0A5D4XLK9_9GAMM</name>